<dbReference type="EMBL" id="CZVW01000012">
    <property type="protein sequence ID" value="CUT02323.1"/>
    <property type="molecule type" value="Genomic_DNA"/>
</dbReference>
<evidence type="ECO:0000256" key="1">
    <source>
        <dbReference type="ARBA" id="ARBA00004141"/>
    </source>
</evidence>
<keyword evidence="7" id="KW-1185">Reference proteome</keyword>
<feature type="transmembrane region" description="Helical" evidence="5">
    <location>
        <begin position="330"/>
        <end position="350"/>
    </location>
</feature>
<dbReference type="Gene3D" id="1.20.1740.10">
    <property type="entry name" value="Amino acid/polyamine transporter I"/>
    <property type="match status" value="1"/>
</dbReference>
<keyword evidence="2 5" id="KW-0812">Transmembrane</keyword>
<feature type="transmembrane region" description="Helical" evidence="5">
    <location>
        <begin position="420"/>
        <end position="437"/>
    </location>
</feature>
<reference evidence="7" key="1">
    <citation type="submission" date="2015-11" db="EMBL/GenBank/DDBJ databases">
        <authorList>
            <person name="Varghese N."/>
        </authorList>
    </citation>
    <scope>NUCLEOTIDE SEQUENCE [LARGE SCALE GENOMIC DNA]</scope>
    <source>
        <strain evidence="7">JGI-23</strain>
    </source>
</reference>
<organism evidence="6 7">
    <name type="scientific">Candidatus Chryseopegocella kryptomonas</name>
    <dbReference type="NCBI Taxonomy" id="1633643"/>
    <lineage>
        <taxon>Bacteria</taxon>
        <taxon>Pseudomonadati</taxon>
        <taxon>Candidatus Kryptoniota</taxon>
        <taxon>Candidatus Chryseopegocella</taxon>
    </lineage>
</organism>
<feature type="transmembrane region" description="Helical" evidence="5">
    <location>
        <begin position="233"/>
        <end position="257"/>
    </location>
</feature>
<dbReference type="PIRSF" id="PIRSF006060">
    <property type="entry name" value="AA_transporter"/>
    <property type="match status" value="1"/>
</dbReference>
<feature type="transmembrane region" description="Helical" evidence="5">
    <location>
        <begin position="47"/>
        <end position="67"/>
    </location>
</feature>
<feature type="transmembrane region" description="Helical" evidence="5">
    <location>
        <begin position="163"/>
        <end position="182"/>
    </location>
</feature>
<proteinExistence type="predicted"/>
<feature type="transmembrane region" description="Helical" evidence="5">
    <location>
        <begin position="356"/>
        <end position="380"/>
    </location>
</feature>
<dbReference type="AlphaFoldDB" id="A0A0N7MXT3"/>
<accession>A0A0N7MXT3</accession>
<dbReference type="InterPro" id="IPR002293">
    <property type="entry name" value="AA/rel_permease1"/>
</dbReference>
<keyword evidence="4 5" id="KW-0472">Membrane</keyword>
<evidence type="ECO:0000256" key="3">
    <source>
        <dbReference type="ARBA" id="ARBA00022989"/>
    </source>
</evidence>
<dbReference type="PANTHER" id="PTHR11785">
    <property type="entry name" value="AMINO ACID TRANSPORTER"/>
    <property type="match status" value="1"/>
</dbReference>
<evidence type="ECO:0000256" key="5">
    <source>
        <dbReference type="SAM" id="Phobius"/>
    </source>
</evidence>
<feature type="transmembrane region" description="Helical" evidence="5">
    <location>
        <begin position="88"/>
        <end position="114"/>
    </location>
</feature>
<keyword evidence="3 5" id="KW-1133">Transmembrane helix</keyword>
<protein>
    <submittedName>
        <fullName evidence="6">Amino acid/polyamine/organocation transporter, APC superfamily</fullName>
    </submittedName>
</protein>
<dbReference type="RefSeq" id="WP_092349986.1">
    <property type="nucleotide sequence ID" value="NZ_CZVW01000012.1"/>
</dbReference>
<feature type="transmembrane region" description="Helical" evidence="5">
    <location>
        <begin position="12"/>
        <end position="35"/>
    </location>
</feature>
<feature type="transmembrane region" description="Helical" evidence="5">
    <location>
        <begin position="194"/>
        <end position="213"/>
    </location>
</feature>
<evidence type="ECO:0000256" key="2">
    <source>
        <dbReference type="ARBA" id="ARBA00022692"/>
    </source>
</evidence>
<name>A0A0N7MXT3_9BACT</name>
<gene>
    <name evidence="6" type="ORF">JGI23_01227</name>
</gene>
<sequence length="442" mass="48751">MENLKQTQELPRVLNFVDVIGIVVGGVIGSGIFIVPANIAGIVNYPILLLLVWVFGGVMTLFGALTLSELGAMYPHAGGMYVYLREAYGGLIAFLFGWTLFLVIDSGTVATLAVAFSSKYLPHFFDLTPLMKKIIAILLIAFLMTVNYIGVRWGASLQNFLTFIKFFALLSICVMIFAFGNGDVKNFYQPLPKFSSDFISKFGLALIPALWAYKGWETATFSAGEVKNPSKNIYLGLFIGSLIVILIYITANLAYLYVIPASKMAGSDRIASDAMKIVMGESASSLIAFIILLSIAGAANGNMLTGPRVYFAMARDGVFFQKIAEVHKKFLTPHISILALGIWSSILSLTGTFEQLFTYVIFGEWLFFTLVAGAVFVLRVKKPDIPRPYKTWGYPITPLIFILSALFISINTLIEEPKNSIIGLFIIALGIPFYIYWKKKSH</sequence>
<dbReference type="OrthoDB" id="9771067at2"/>
<feature type="transmembrane region" description="Helical" evidence="5">
    <location>
        <begin position="392"/>
        <end position="414"/>
    </location>
</feature>
<dbReference type="GO" id="GO:0015179">
    <property type="term" value="F:L-amino acid transmembrane transporter activity"/>
    <property type="evidence" value="ECO:0007669"/>
    <property type="project" value="TreeGrafter"/>
</dbReference>
<dbReference type="GO" id="GO:0016020">
    <property type="term" value="C:membrane"/>
    <property type="evidence" value="ECO:0007669"/>
    <property type="project" value="UniProtKB-SubCell"/>
</dbReference>
<dbReference type="Pfam" id="PF13520">
    <property type="entry name" value="AA_permease_2"/>
    <property type="match status" value="1"/>
</dbReference>
<evidence type="ECO:0000256" key="4">
    <source>
        <dbReference type="ARBA" id="ARBA00023136"/>
    </source>
</evidence>
<evidence type="ECO:0000313" key="6">
    <source>
        <dbReference type="EMBL" id="CUT02323.1"/>
    </source>
</evidence>
<dbReference type="Proteomes" id="UP000199197">
    <property type="component" value="Unassembled WGS sequence"/>
</dbReference>
<comment type="subcellular location">
    <subcellularLocation>
        <location evidence="1">Membrane</location>
        <topology evidence="1">Multi-pass membrane protein</topology>
    </subcellularLocation>
</comment>
<dbReference type="InterPro" id="IPR050598">
    <property type="entry name" value="AminoAcid_Transporter"/>
</dbReference>
<evidence type="ECO:0000313" key="7">
    <source>
        <dbReference type="Proteomes" id="UP000199197"/>
    </source>
</evidence>
<dbReference type="PANTHER" id="PTHR11785:SF512">
    <property type="entry name" value="SOBREMESA, ISOFORM B"/>
    <property type="match status" value="1"/>
</dbReference>
<feature type="transmembrane region" description="Helical" evidence="5">
    <location>
        <begin position="277"/>
        <end position="299"/>
    </location>
</feature>
<feature type="transmembrane region" description="Helical" evidence="5">
    <location>
        <begin position="134"/>
        <end position="151"/>
    </location>
</feature>